<dbReference type="InterPro" id="IPR011646">
    <property type="entry name" value="KAP_P-loop"/>
</dbReference>
<dbReference type="Gene3D" id="3.40.50.300">
    <property type="entry name" value="P-loop containing nucleotide triphosphate hydrolases"/>
    <property type="match status" value="1"/>
</dbReference>
<dbReference type="InterPro" id="IPR052754">
    <property type="entry name" value="NTPase_KAP_P-loop"/>
</dbReference>
<accession>A0ABY1JAU1</accession>
<proteinExistence type="predicted"/>
<keyword evidence="1" id="KW-0812">Transmembrane</keyword>
<keyword evidence="1" id="KW-1133">Transmembrane helix</keyword>
<gene>
    <name evidence="3" type="ORF">SAMN05444368_0198</name>
</gene>
<dbReference type="SUPFAM" id="SSF52540">
    <property type="entry name" value="P-loop containing nucleoside triphosphate hydrolases"/>
    <property type="match status" value="1"/>
</dbReference>
<evidence type="ECO:0000313" key="4">
    <source>
        <dbReference type="Proteomes" id="UP000185093"/>
    </source>
</evidence>
<comment type="caution">
    <text evidence="3">The sequence shown here is derived from an EMBL/GenBank/DDBJ whole genome shotgun (WGS) entry which is preliminary data.</text>
</comment>
<feature type="transmembrane region" description="Helical" evidence="1">
    <location>
        <begin position="549"/>
        <end position="568"/>
    </location>
</feature>
<sequence length="700" mass="81753">MLKNDRPILKSSDDKFNRKNFAEIIARSIRSCSESSSSSFVFGISGEWGSGKTSTINLVKEVLGEEDKKSFKIIEFSPLFFQGSQGLIYEFLTQFAIALNGTGKPLKDTNSKVMELAQILKPLEYIPGVGKVFGAILNATKSFNQFLHKNKRTVEEIKKNISEKIKNKGIKFLIIMDDIDRLPEKETVLMLMIIRYIANFDNTYYLLAYDHTLLSRICDSIQKDHGEEFTKKIVQFSFQLPSFPKQELANMFWRELNDVINFDELKMSQRERLEHRGRKYIEDSLRNPRDIIRLMNTYTLNLNNAKQQLDIIDLLYLSFIEVLGYELYVHIRNNRSIYTGERMTYLSKDERERYKKSIKSDIDDITSKLDWFGPTSKKLLSILFPDIREYLLGDKAIRLEDEDIVSLRSDWRLAAPECFESYFSLPIPPETIGRLEMETIIQASLNETELENLFNSFKDRAYLYLLYRSLEDLSINPDFKLSVEQIKNLSYMLIRASEEATISEEILYEPLDAAAQIIENIISNLDSEENKREIVDYIFDKTKHANGELIYFLLKVLTFLFTGYIALFPQETTREYVKELVHLYEDKLDVNILVKSENSIPILLNWQLWSNKDEHFNAFLEKLTDNKYCLVELIDSSASKTLRSMQPYIQYSISRECFERLGLIDFIYSNAQDLLNVAKENKEELQHPLEVENFLETCLQ</sequence>
<protein>
    <submittedName>
        <fullName evidence="3">KAP family P-loop domain-containing protein</fullName>
    </submittedName>
</protein>
<dbReference type="PANTHER" id="PTHR22674:SF6">
    <property type="entry name" value="NTPASE KAP FAMILY P-LOOP DOMAIN-CONTAINING PROTEIN 1"/>
    <property type="match status" value="1"/>
</dbReference>
<evidence type="ECO:0000313" key="3">
    <source>
        <dbReference type="EMBL" id="SIN62590.1"/>
    </source>
</evidence>
<organism evidence="3 4">
    <name type="scientific">Acetomicrobium flavidum</name>
    <dbReference type="NCBI Taxonomy" id="49896"/>
    <lineage>
        <taxon>Bacteria</taxon>
        <taxon>Thermotogati</taxon>
        <taxon>Synergistota</taxon>
        <taxon>Synergistia</taxon>
        <taxon>Synergistales</taxon>
        <taxon>Acetomicrobiaceae</taxon>
        <taxon>Acetomicrobium</taxon>
    </lineage>
</organism>
<keyword evidence="1" id="KW-0472">Membrane</keyword>
<reference evidence="3 4" key="1">
    <citation type="submission" date="2016-11" db="EMBL/GenBank/DDBJ databases">
        <authorList>
            <person name="Varghese N."/>
            <person name="Submissions S."/>
        </authorList>
    </citation>
    <scope>NUCLEOTIDE SEQUENCE [LARGE SCALE GENOMIC DNA]</scope>
    <source>
        <strain evidence="3 4">DSM 20664</strain>
    </source>
</reference>
<evidence type="ECO:0000259" key="2">
    <source>
        <dbReference type="Pfam" id="PF07693"/>
    </source>
</evidence>
<dbReference type="Pfam" id="PF07693">
    <property type="entry name" value="KAP_NTPase"/>
    <property type="match status" value="1"/>
</dbReference>
<dbReference type="InterPro" id="IPR027417">
    <property type="entry name" value="P-loop_NTPase"/>
</dbReference>
<name>A0ABY1JAU1_9BACT</name>
<dbReference type="Proteomes" id="UP000185093">
    <property type="component" value="Unassembled WGS sequence"/>
</dbReference>
<evidence type="ECO:0000256" key="1">
    <source>
        <dbReference type="SAM" id="Phobius"/>
    </source>
</evidence>
<dbReference type="EMBL" id="FSQZ01000001">
    <property type="protein sequence ID" value="SIN62590.1"/>
    <property type="molecule type" value="Genomic_DNA"/>
</dbReference>
<dbReference type="PANTHER" id="PTHR22674">
    <property type="entry name" value="NTPASE, KAP FAMILY P-LOOP DOMAIN-CONTAINING 1"/>
    <property type="match status" value="1"/>
</dbReference>
<keyword evidence="4" id="KW-1185">Reference proteome</keyword>
<feature type="domain" description="KAP NTPase" evidence="2">
    <location>
        <begin position="18"/>
        <end position="297"/>
    </location>
</feature>
<dbReference type="RefSeq" id="WP_074199007.1">
    <property type="nucleotide sequence ID" value="NZ_FSQZ01000001.1"/>
</dbReference>